<feature type="region of interest" description="Disordered" evidence="1">
    <location>
        <begin position="1"/>
        <end position="24"/>
    </location>
</feature>
<dbReference type="EMBL" id="CYKH01001435">
    <property type="protein sequence ID" value="CUI14639.1"/>
    <property type="molecule type" value="Genomic_DNA"/>
</dbReference>
<proteinExistence type="predicted"/>
<name>A0A0S4KLZ4_BODSA</name>
<dbReference type="VEuPathDB" id="TriTrypDB:BSAL_08545"/>
<evidence type="ECO:0000313" key="2">
    <source>
        <dbReference type="EMBL" id="CUI14639.1"/>
    </source>
</evidence>
<dbReference type="Proteomes" id="UP000051952">
    <property type="component" value="Unassembled WGS sequence"/>
</dbReference>
<gene>
    <name evidence="2" type="ORF">BSAL_08545</name>
</gene>
<feature type="region of interest" description="Disordered" evidence="1">
    <location>
        <begin position="111"/>
        <end position="130"/>
    </location>
</feature>
<dbReference type="AlphaFoldDB" id="A0A0S4KLZ4"/>
<reference evidence="3" key="1">
    <citation type="submission" date="2015-09" db="EMBL/GenBank/DDBJ databases">
        <authorList>
            <consortium name="Pathogen Informatics"/>
        </authorList>
    </citation>
    <scope>NUCLEOTIDE SEQUENCE [LARGE SCALE GENOMIC DNA]</scope>
    <source>
        <strain evidence="3">Lake Konstanz</strain>
    </source>
</reference>
<evidence type="ECO:0000313" key="3">
    <source>
        <dbReference type="Proteomes" id="UP000051952"/>
    </source>
</evidence>
<sequence>MSAGNSPITTNATPVIVAPTSEPSVTQAASRETIESVIRGQRRMKGTILTVEPGKCIITGELGEFPFALSAVKQNKRFPDRQPKAGDRCDFKLSDTNPVKATSIRVMVPKSELPEKDDGVADSTSGPGPISCSTSASAVNCVTASSLSSSVAAGQSSGIDDLCNAFKRFGAGSGGSSSLFSQ</sequence>
<evidence type="ECO:0000256" key="1">
    <source>
        <dbReference type="SAM" id="MobiDB-lite"/>
    </source>
</evidence>
<feature type="compositionally biased region" description="Polar residues" evidence="1">
    <location>
        <begin position="1"/>
        <end position="13"/>
    </location>
</feature>
<accession>A0A0S4KLZ4</accession>
<organism evidence="2 3">
    <name type="scientific">Bodo saltans</name>
    <name type="common">Flagellated protozoan</name>
    <dbReference type="NCBI Taxonomy" id="75058"/>
    <lineage>
        <taxon>Eukaryota</taxon>
        <taxon>Discoba</taxon>
        <taxon>Euglenozoa</taxon>
        <taxon>Kinetoplastea</taxon>
        <taxon>Metakinetoplastina</taxon>
        <taxon>Eubodonida</taxon>
        <taxon>Bodonidae</taxon>
        <taxon>Bodo</taxon>
    </lineage>
</organism>
<keyword evidence="3" id="KW-1185">Reference proteome</keyword>
<protein>
    <submittedName>
        <fullName evidence="2">Uncharacterized protein</fullName>
    </submittedName>
</protein>